<protein>
    <submittedName>
        <fullName evidence="13">Bromodomain-containing protein 7</fullName>
    </submittedName>
</protein>
<evidence type="ECO:0000256" key="10">
    <source>
        <dbReference type="PROSITE-ProRule" id="PRU00035"/>
    </source>
</evidence>
<dbReference type="PRINTS" id="PR00709">
    <property type="entry name" value="AVIDIN"/>
</dbReference>
<keyword evidence="4" id="KW-0732">Signal</keyword>
<dbReference type="InterPro" id="IPR005469">
    <property type="entry name" value="Avidin"/>
</dbReference>
<dbReference type="Proteomes" id="UP001152320">
    <property type="component" value="Chromosome 5"/>
</dbReference>
<dbReference type="PANTHER" id="PTHR22881">
    <property type="entry name" value="BROMODOMAIN CONTAINING PROTEIN"/>
    <property type="match status" value="1"/>
</dbReference>
<dbReference type="SUPFAM" id="SSF47370">
    <property type="entry name" value="Bromodomain"/>
    <property type="match status" value="1"/>
</dbReference>
<keyword evidence="3" id="KW-0964">Secreted</keyword>
<dbReference type="Gene3D" id="1.20.920.10">
    <property type="entry name" value="Bromodomain-like"/>
    <property type="match status" value="1"/>
</dbReference>
<accession>A0A9Q1HE70</accession>
<evidence type="ECO:0000313" key="14">
    <source>
        <dbReference type="Proteomes" id="UP001152320"/>
    </source>
</evidence>
<evidence type="ECO:0000256" key="1">
    <source>
        <dbReference type="ARBA" id="ARBA00004123"/>
    </source>
</evidence>
<sequence length="881" mass="98272">MPFKKLYLNQPEKRVTPAQKGGKEKEVKIRGLGLDAKDPLTKVLESLHTSLEKKDLDKFFAHPVTDLIAPGYSTIIANPMDFSTMKKRIKDGKYITIEEYQEDFKLMCDNCMTYNQPETIYYKAAKKLLAAGQKIMGKERLAAVKRAFHYTEDLESRSKSRSRSVRRKGEVGASGRDAEEGSEVENMVTDDRDSIEEPSTKLGNPEGSDDLTDQEAQNVIQEVLQAAKEAKDRLTTKAPQSKMGFLRRDKDGTTTLNFVNPSNLAHPLDPKAVNMGMLTGKLSHGTGSIPGFREDKRNKANPITYLYYGPFSSYAPKYDSTYSNLSKEESDLLYSTYGDETGYQYAKSIQAYTKDCDNYVVKMVDSLLDTLANGEHSKTMAVIEANHKEAQTSNAATAVETNKTAASVSESTNQPSVPVDSGNIPRQFQQPPPDFDLESLKSLSDLGIDMSFLPALAQDLRNQGIPISEEAQDISSQLNKTSDLIEQLEKTQTERLSRKPPANLQYVPEPTEQEYNIAEKLSSHLQKLISKATPGDIASPKSVRSAMGIRTHPVSDEEPITIPDDQLQDDIEIIDEPADPPISGPNKELLDLLDSPQEPKTMSLWKFTVCLILGWACEDDIPTTTTGVTEPCQISQSRQATPQMKADELAYHGTTNLPLPTVWGMKFRGYTPTYIHPQESFAKGKSHHCGHGDVYVCVRVCVRRLACNTISQDKKHGYFSYLVYPTDLPGPEQGCDLRGLWYNELGSEAYLKVAPDGLIKGEYRTSVEFNYGAAGEGPSYIAGTSTPDGRIFGFSVWWDGHNTTSATSWVGVCEICDGQPILKTSWVLQYVNKGCGERNKWQGENTFTRSEQKPGPRRAYNINNPRDFQEWYRTRQRNGDV</sequence>
<dbReference type="PROSITE" id="PS51326">
    <property type="entry name" value="AVIDIN_2"/>
    <property type="match status" value="1"/>
</dbReference>
<dbReference type="AlphaFoldDB" id="A0A9Q1HE70"/>
<dbReference type="PROSITE" id="PS50014">
    <property type="entry name" value="BROMODOMAIN_2"/>
    <property type="match status" value="1"/>
</dbReference>
<keyword evidence="9" id="KW-1015">Disulfide bond</keyword>
<dbReference type="GO" id="GO:0005576">
    <property type="term" value="C:extracellular region"/>
    <property type="evidence" value="ECO:0007669"/>
    <property type="project" value="UniProtKB-SubCell"/>
</dbReference>
<feature type="domain" description="Bromo" evidence="12">
    <location>
        <begin position="52"/>
        <end position="122"/>
    </location>
</feature>
<organism evidence="13 14">
    <name type="scientific">Holothuria leucospilota</name>
    <name type="common">Black long sea cucumber</name>
    <name type="synonym">Mertensiothuria leucospilota</name>
    <dbReference type="NCBI Taxonomy" id="206669"/>
    <lineage>
        <taxon>Eukaryota</taxon>
        <taxon>Metazoa</taxon>
        <taxon>Echinodermata</taxon>
        <taxon>Eleutherozoa</taxon>
        <taxon>Echinozoa</taxon>
        <taxon>Holothuroidea</taxon>
        <taxon>Aspidochirotacea</taxon>
        <taxon>Aspidochirotida</taxon>
        <taxon>Holothuriidae</taxon>
        <taxon>Holothuria</taxon>
    </lineage>
</organism>
<comment type="caution">
    <text evidence="13">The sequence shown here is derived from an EMBL/GenBank/DDBJ whole genome shotgun (WGS) entry which is preliminary data.</text>
</comment>
<dbReference type="InterPro" id="IPR036427">
    <property type="entry name" value="Bromodomain-like_sf"/>
</dbReference>
<reference evidence="13" key="1">
    <citation type="submission" date="2021-10" db="EMBL/GenBank/DDBJ databases">
        <title>Tropical sea cucumber genome reveals ecological adaptation and Cuvierian tubules defense mechanism.</title>
        <authorList>
            <person name="Chen T."/>
        </authorList>
    </citation>
    <scope>NUCLEOTIDE SEQUENCE</scope>
    <source>
        <strain evidence="13">Nanhai2018</strain>
        <tissue evidence="13">Muscle</tissue>
    </source>
</reference>
<evidence type="ECO:0000256" key="2">
    <source>
        <dbReference type="ARBA" id="ARBA00004613"/>
    </source>
</evidence>
<dbReference type="PANTHER" id="PTHR22881:SF27">
    <property type="entry name" value="BROMODOMAIN CONTAINING 7_9"/>
    <property type="match status" value="1"/>
</dbReference>
<gene>
    <name evidence="13" type="ORF">HOLleu_12859</name>
</gene>
<dbReference type="InterPro" id="IPR001487">
    <property type="entry name" value="Bromodomain"/>
</dbReference>
<dbReference type="InterPro" id="IPR051831">
    <property type="entry name" value="Bromodomain_contain_prot"/>
</dbReference>
<evidence type="ECO:0000259" key="12">
    <source>
        <dbReference type="PROSITE" id="PS50014"/>
    </source>
</evidence>
<dbReference type="PRINTS" id="PR00503">
    <property type="entry name" value="BROMODOMAIN"/>
</dbReference>
<keyword evidence="6 10" id="KW-0103">Bromodomain</keyword>
<feature type="region of interest" description="Disordered" evidence="11">
    <location>
        <begin position="153"/>
        <end position="211"/>
    </location>
</feature>
<dbReference type="InterPro" id="IPR036896">
    <property type="entry name" value="Avidin-like_sf"/>
</dbReference>
<keyword evidence="7" id="KW-0804">Transcription</keyword>
<dbReference type="Pfam" id="PF01382">
    <property type="entry name" value="Avidin"/>
    <property type="match status" value="1"/>
</dbReference>
<dbReference type="GO" id="GO:0005634">
    <property type="term" value="C:nucleus"/>
    <property type="evidence" value="ECO:0007669"/>
    <property type="project" value="UniProtKB-SubCell"/>
</dbReference>
<evidence type="ECO:0000256" key="7">
    <source>
        <dbReference type="ARBA" id="ARBA00023163"/>
    </source>
</evidence>
<dbReference type="SMART" id="SM00297">
    <property type="entry name" value="BROMO"/>
    <property type="match status" value="1"/>
</dbReference>
<dbReference type="GO" id="GO:0006357">
    <property type="term" value="P:regulation of transcription by RNA polymerase II"/>
    <property type="evidence" value="ECO:0007669"/>
    <property type="project" value="TreeGrafter"/>
</dbReference>
<evidence type="ECO:0000256" key="5">
    <source>
        <dbReference type="ARBA" id="ARBA00023015"/>
    </source>
</evidence>
<proteinExistence type="predicted"/>
<keyword evidence="8" id="KW-0539">Nucleus</keyword>
<feature type="disulfide bond" evidence="9">
    <location>
        <begin position="735"/>
        <end position="813"/>
    </location>
</feature>
<comment type="subcellular location">
    <subcellularLocation>
        <location evidence="1">Nucleus</location>
    </subcellularLocation>
    <subcellularLocation>
        <location evidence="2">Secreted</location>
    </subcellularLocation>
</comment>
<dbReference type="Pfam" id="PF12024">
    <property type="entry name" value="DUF3512"/>
    <property type="match status" value="1"/>
</dbReference>
<dbReference type="SUPFAM" id="SSF50876">
    <property type="entry name" value="Avidin/streptavidin"/>
    <property type="match status" value="1"/>
</dbReference>
<dbReference type="GO" id="GO:0009374">
    <property type="term" value="F:biotin binding"/>
    <property type="evidence" value="ECO:0007669"/>
    <property type="project" value="InterPro"/>
</dbReference>
<keyword evidence="5" id="KW-0805">Transcription regulation</keyword>
<dbReference type="InterPro" id="IPR021900">
    <property type="entry name" value="DUF3512"/>
</dbReference>
<dbReference type="Pfam" id="PF00439">
    <property type="entry name" value="Bromodomain"/>
    <property type="match status" value="1"/>
</dbReference>
<evidence type="ECO:0000256" key="9">
    <source>
        <dbReference type="PIRSR" id="PIRSR605468-51"/>
    </source>
</evidence>
<evidence type="ECO:0000313" key="13">
    <source>
        <dbReference type="EMBL" id="KAJ8041923.1"/>
    </source>
</evidence>
<evidence type="ECO:0000256" key="8">
    <source>
        <dbReference type="ARBA" id="ARBA00023242"/>
    </source>
</evidence>
<keyword evidence="14" id="KW-1185">Reference proteome</keyword>
<dbReference type="InterPro" id="IPR005468">
    <property type="entry name" value="Avidin/str"/>
</dbReference>
<evidence type="ECO:0000256" key="4">
    <source>
        <dbReference type="ARBA" id="ARBA00022729"/>
    </source>
</evidence>
<evidence type="ECO:0000256" key="3">
    <source>
        <dbReference type="ARBA" id="ARBA00022525"/>
    </source>
</evidence>
<dbReference type="Gene3D" id="2.40.128.30">
    <property type="entry name" value="Avidin-like"/>
    <property type="match status" value="1"/>
</dbReference>
<dbReference type="OrthoDB" id="21648at2759"/>
<name>A0A9Q1HE70_HOLLE</name>
<evidence type="ECO:0000256" key="6">
    <source>
        <dbReference type="ARBA" id="ARBA00023117"/>
    </source>
</evidence>
<dbReference type="EMBL" id="JAIZAY010000005">
    <property type="protein sequence ID" value="KAJ8041923.1"/>
    <property type="molecule type" value="Genomic_DNA"/>
</dbReference>
<evidence type="ECO:0000256" key="11">
    <source>
        <dbReference type="SAM" id="MobiDB-lite"/>
    </source>
</evidence>